<dbReference type="EMBL" id="CAJOBJ010155006">
    <property type="protein sequence ID" value="CAF4822552.1"/>
    <property type="molecule type" value="Genomic_DNA"/>
</dbReference>
<proteinExistence type="predicted"/>
<evidence type="ECO:0000313" key="1">
    <source>
        <dbReference type="EMBL" id="CAF4712351.1"/>
    </source>
</evidence>
<dbReference type="Proteomes" id="UP000676336">
    <property type="component" value="Unassembled WGS sequence"/>
</dbReference>
<name>A0A8S3B807_9BILA</name>
<comment type="caution">
    <text evidence="2">The sequence shown here is derived from an EMBL/GenBank/DDBJ whole genome shotgun (WGS) entry which is preliminary data.</text>
</comment>
<dbReference type="EMBL" id="CAJOBI010143780">
    <property type="protein sequence ID" value="CAF4780190.1"/>
    <property type="molecule type" value="Genomic_DNA"/>
</dbReference>
<organism evidence="2 4">
    <name type="scientific">Rotaria magnacalcarata</name>
    <dbReference type="NCBI Taxonomy" id="392030"/>
    <lineage>
        <taxon>Eukaryota</taxon>
        <taxon>Metazoa</taxon>
        <taxon>Spiralia</taxon>
        <taxon>Gnathifera</taxon>
        <taxon>Rotifera</taxon>
        <taxon>Eurotatoria</taxon>
        <taxon>Bdelloidea</taxon>
        <taxon>Philodinida</taxon>
        <taxon>Philodinidae</taxon>
        <taxon>Rotaria</taxon>
    </lineage>
</organism>
<evidence type="ECO:0000313" key="4">
    <source>
        <dbReference type="Proteomes" id="UP000676336"/>
    </source>
</evidence>
<evidence type="ECO:0008006" key="5">
    <source>
        <dbReference type="Google" id="ProtNLM"/>
    </source>
</evidence>
<reference evidence="2" key="1">
    <citation type="submission" date="2021-02" db="EMBL/GenBank/DDBJ databases">
        <authorList>
            <person name="Nowell W R."/>
        </authorList>
    </citation>
    <scope>NUCLEOTIDE SEQUENCE</scope>
</reference>
<dbReference type="Proteomes" id="UP000681967">
    <property type="component" value="Unassembled WGS sequence"/>
</dbReference>
<accession>A0A8S3B807</accession>
<dbReference type="AlphaFoldDB" id="A0A8S3B807"/>
<sequence>MVELCFRRIKHLQGIGLSRDINGFSRVAAMNTSAGS</sequence>
<feature type="non-terminal residue" evidence="2">
    <location>
        <position position="36"/>
    </location>
</feature>
<dbReference type="Proteomes" id="UP000681720">
    <property type="component" value="Unassembled WGS sequence"/>
</dbReference>
<evidence type="ECO:0000313" key="2">
    <source>
        <dbReference type="EMBL" id="CAF4780190.1"/>
    </source>
</evidence>
<dbReference type="EMBL" id="CAJOBH010121223">
    <property type="protein sequence ID" value="CAF4712351.1"/>
    <property type="molecule type" value="Genomic_DNA"/>
</dbReference>
<evidence type="ECO:0000313" key="3">
    <source>
        <dbReference type="EMBL" id="CAF4822552.1"/>
    </source>
</evidence>
<gene>
    <name evidence="1" type="ORF">BYL167_LOCUS44535</name>
    <name evidence="3" type="ORF">GIL414_LOCUS48080</name>
    <name evidence="2" type="ORF">SMN809_LOCUS46311</name>
</gene>
<protein>
    <recommendedName>
        <fullName evidence="5">Transposase</fullName>
    </recommendedName>
</protein>